<dbReference type="Pfam" id="PF00047">
    <property type="entry name" value="ig"/>
    <property type="match status" value="1"/>
</dbReference>
<evidence type="ECO:0000313" key="8">
    <source>
        <dbReference type="Proteomes" id="UP000030759"/>
    </source>
</evidence>
<dbReference type="Proteomes" id="UP000030759">
    <property type="component" value="Unassembled WGS sequence"/>
</dbReference>
<evidence type="ECO:0000256" key="4">
    <source>
        <dbReference type="ARBA" id="ARBA00023319"/>
    </source>
</evidence>
<evidence type="ECO:0000256" key="3">
    <source>
        <dbReference type="ARBA" id="ARBA00023157"/>
    </source>
</evidence>
<dbReference type="SUPFAM" id="SSF48726">
    <property type="entry name" value="Immunoglobulin"/>
    <property type="match status" value="3"/>
</dbReference>
<evidence type="ECO:0000256" key="2">
    <source>
        <dbReference type="ARBA" id="ARBA00022737"/>
    </source>
</evidence>
<name>A0A061IHQ3_CRIGR</name>
<dbReference type="SMART" id="SM00408">
    <property type="entry name" value="IGc2"/>
    <property type="match status" value="2"/>
</dbReference>
<proteinExistence type="predicted"/>
<dbReference type="EMBL" id="KE665890">
    <property type="protein sequence ID" value="ERE88449.1"/>
    <property type="molecule type" value="Genomic_DNA"/>
</dbReference>
<dbReference type="InterPro" id="IPR003598">
    <property type="entry name" value="Ig_sub2"/>
</dbReference>
<keyword evidence="2" id="KW-0677">Repeat</keyword>
<keyword evidence="3" id="KW-1015">Disulfide bond</keyword>
<organism evidence="7 8">
    <name type="scientific">Cricetulus griseus</name>
    <name type="common">Chinese hamster</name>
    <name type="synonym">Cricetulus barabensis griseus</name>
    <dbReference type="NCBI Taxonomy" id="10029"/>
    <lineage>
        <taxon>Eukaryota</taxon>
        <taxon>Metazoa</taxon>
        <taxon>Chordata</taxon>
        <taxon>Craniata</taxon>
        <taxon>Vertebrata</taxon>
        <taxon>Euteleostomi</taxon>
        <taxon>Mammalia</taxon>
        <taxon>Eutheria</taxon>
        <taxon>Euarchontoglires</taxon>
        <taxon>Glires</taxon>
        <taxon>Rodentia</taxon>
        <taxon>Myomorpha</taxon>
        <taxon>Muroidea</taxon>
        <taxon>Cricetidae</taxon>
        <taxon>Cricetinae</taxon>
        <taxon>Cricetulus</taxon>
    </lineage>
</organism>
<sequence length="378" mass="41866">MTCLIKLQTFASWSDMWLLTTLLLWVPVGGQVANITKAVITLQPPWVSIFLKENVTLWCEGLHLPGDSSTQWFINNTLLQVSTPSYSISEATLKDSGEYRVLTEGEPLALRCHGWQSKLVYNVIFYRDGKHFYSSQDSEVIILQANPSHTGIYHCSGTGRHYRRYTSAGMSVTVKELFAAPVLTASLSSPFPEGSPVTLSCETKLLPQSPGWQLYFSFYVGSETLEDRNTSSEYYIPSAKREDSGLYWCEVATEDGSILKRSPELELRILGKGTPALADQRTVMTRLASAPAQQHQRLVVSGSAQPQSLPATRRPLVVTLGLAAAAVWEKIQTARGDAREPAGGDCDLRLLRVQHTRPPLWFQHVMSEGRKPGPAKPA</sequence>
<dbReference type="PANTHER" id="PTHR11481">
    <property type="entry name" value="IMMUNOGLOBULIN FC RECEPTOR"/>
    <property type="match status" value="1"/>
</dbReference>
<dbReference type="AlphaFoldDB" id="A0A061IHQ3"/>
<keyword evidence="1 5" id="KW-0732">Signal</keyword>
<reference evidence="8" key="1">
    <citation type="journal article" date="2013" name="Nat. Biotechnol.">
        <title>Chinese hamster genome sequenced from sorted chromosomes.</title>
        <authorList>
            <person name="Brinkrolf K."/>
            <person name="Rupp O."/>
            <person name="Laux H."/>
            <person name="Kollin F."/>
            <person name="Ernst W."/>
            <person name="Linke B."/>
            <person name="Kofler R."/>
            <person name="Romand S."/>
            <person name="Hesse F."/>
            <person name="Budach W.E."/>
            <person name="Galosy S."/>
            <person name="Muller D."/>
            <person name="Noll T."/>
            <person name="Wienberg J."/>
            <person name="Jostock T."/>
            <person name="Leonard M."/>
            <person name="Grillari J."/>
            <person name="Tauch A."/>
            <person name="Goesmann A."/>
            <person name="Helk B."/>
            <person name="Mott J.E."/>
            <person name="Puhler A."/>
            <person name="Borth N."/>
        </authorList>
    </citation>
    <scope>NUCLEOTIDE SEQUENCE [LARGE SCALE GENOMIC DNA]</scope>
    <source>
        <strain evidence="8">17A/GY</strain>
    </source>
</reference>
<dbReference type="FunFam" id="2.60.40.10:FF:000651">
    <property type="entry name" value="Fc receptor like 1"/>
    <property type="match status" value="1"/>
</dbReference>
<dbReference type="PANTHER" id="PTHR11481:SF11">
    <property type="entry name" value="HIGH AFFINITY IMMUNOGLOBULIN GAMMA FC RECEPTOR I-RELATED"/>
    <property type="match status" value="1"/>
</dbReference>
<dbReference type="Pfam" id="PF13895">
    <property type="entry name" value="Ig_2"/>
    <property type="match status" value="1"/>
</dbReference>
<keyword evidence="7" id="KW-0675">Receptor</keyword>
<feature type="domain" description="Ig-like" evidence="6">
    <location>
        <begin position="84"/>
        <end position="171"/>
    </location>
</feature>
<dbReference type="Gene3D" id="2.60.40.10">
    <property type="entry name" value="Immunoglobulins"/>
    <property type="match status" value="3"/>
</dbReference>
<evidence type="ECO:0000259" key="6">
    <source>
        <dbReference type="PROSITE" id="PS50835"/>
    </source>
</evidence>
<protein>
    <submittedName>
        <fullName evidence="7">Fc receptor-like B</fullName>
    </submittedName>
</protein>
<evidence type="ECO:0000313" key="7">
    <source>
        <dbReference type="EMBL" id="ERE88449.1"/>
    </source>
</evidence>
<dbReference type="InterPro" id="IPR013151">
    <property type="entry name" value="Immunoglobulin_dom"/>
</dbReference>
<dbReference type="InterPro" id="IPR050488">
    <property type="entry name" value="Ig_Fc_receptor"/>
</dbReference>
<dbReference type="GO" id="GO:0001788">
    <property type="term" value="P:antibody-dependent cellular cytotoxicity"/>
    <property type="evidence" value="ECO:0007669"/>
    <property type="project" value="TreeGrafter"/>
</dbReference>
<dbReference type="InterPro" id="IPR036179">
    <property type="entry name" value="Ig-like_dom_sf"/>
</dbReference>
<dbReference type="GO" id="GO:0019864">
    <property type="term" value="F:IgG binding"/>
    <property type="evidence" value="ECO:0007669"/>
    <property type="project" value="TreeGrafter"/>
</dbReference>
<dbReference type="InterPro" id="IPR013783">
    <property type="entry name" value="Ig-like_fold"/>
</dbReference>
<dbReference type="SMART" id="SM00409">
    <property type="entry name" value="IG"/>
    <property type="match status" value="2"/>
</dbReference>
<dbReference type="InterPro" id="IPR003599">
    <property type="entry name" value="Ig_sub"/>
</dbReference>
<dbReference type="GO" id="GO:0009897">
    <property type="term" value="C:external side of plasma membrane"/>
    <property type="evidence" value="ECO:0007669"/>
    <property type="project" value="TreeGrafter"/>
</dbReference>
<evidence type="ECO:0000256" key="1">
    <source>
        <dbReference type="ARBA" id="ARBA00022729"/>
    </source>
</evidence>
<feature type="signal peptide" evidence="5">
    <location>
        <begin position="1"/>
        <end position="30"/>
    </location>
</feature>
<gene>
    <name evidence="7" type="ORF">H671_1g3065</name>
</gene>
<feature type="domain" description="Ig-like" evidence="6">
    <location>
        <begin position="181"/>
        <end position="266"/>
    </location>
</feature>
<dbReference type="GO" id="GO:0032760">
    <property type="term" value="P:positive regulation of tumor necrosis factor production"/>
    <property type="evidence" value="ECO:0007669"/>
    <property type="project" value="TreeGrafter"/>
</dbReference>
<dbReference type="InterPro" id="IPR007110">
    <property type="entry name" value="Ig-like_dom"/>
</dbReference>
<dbReference type="GO" id="GO:0019770">
    <property type="term" value="F:IgG receptor activity"/>
    <property type="evidence" value="ECO:0007669"/>
    <property type="project" value="TreeGrafter"/>
</dbReference>
<feature type="chain" id="PRO_5001600674" evidence="5">
    <location>
        <begin position="31"/>
        <end position="378"/>
    </location>
</feature>
<accession>A0A061IHQ3</accession>
<dbReference type="PROSITE" id="PS50835">
    <property type="entry name" value="IG_LIKE"/>
    <property type="match status" value="2"/>
</dbReference>
<dbReference type="GO" id="GO:0050766">
    <property type="term" value="P:positive regulation of phagocytosis"/>
    <property type="evidence" value="ECO:0007669"/>
    <property type="project" value="TreeGrafter"/>
</dbReference>
<evidence type="ECO:0000256" key="5">
    <source>
        <dbReference type="SAM" id="SignalP"/>
    </source>
</evidence>
<keyword evidence="4" id="KW-0393">Immunoglobulin domain</keyword>